<keyword evidence="1" id="KW-0472">Membrane</keyword>
<proteinExistence type="predicted"/>
<evidence type="ECO:0000256" key="1">
    <source>
        <dbReference type="SAM" id="Phobius"/>
    </source>
</evidence>
<protein>
    <submittedName>
        <fullName evidence="2">Uncharacterized protein</fullName>
    </submittedName>
</protein>
<accession>X1EA04</accession>
<sequence length="84" mass="9904">RLLENLDDYRDATEKTFELMRNRDSTLQQQLNPQGMKMRKNLTDIMISAFKDKDPEAAYVAGSNIIVFDFMVMFSFLSWIIKTF</sequence>
<organism evidence="2">
    <name type="scientific">marine sediment metagenome</name>
    <dbReference type="NCBI Taxonomy" id="412755"/>
    <lineage>
        <taxon>unclassified sequences</taxon>
        <taxon>metagenomes</taxon>
        <taxon>ecological metagenomes</taxon>
    </lineage>
</organism>
<name>X1EA04_9ZZZZ</name>
<comment type="caution">
    <text evidence="2">The sequence shown here is derived from an EMBL/GenBank/DDBJ whole genome shotgun (WGS) entry which is preliminary data.</text>
</comment>
<reference evidence="2" key="1">
    <citation type="journal article" date="2014" name="Front. Microbiol.">
        <title>High frequency of phylogenetically diverse reductive dehalogenase-homologous genes in deep subseafloor sedimentary metagenomes.</title>
        <authorList>
            <person name="Kawai M."/>
            <person name="Futagami T."/>
            <person name="Toyoda A."/>
            <person name="Takaki Y."/>
            <person name="Nishi S."/>
            <person name="Hori S."/>
            <person name="Arai W."/>
            <person name="Tsubouchi T."/>
            <person name="Morono Y."/>
            <person name="Uchiyama I."/>
            <person name="Ito T."/>
            <person name="Fujiyama A."/>
            <person name="Inagaki F."/>
            <person name="Takami H."/>
        </authorList>
    </citation>
    <scope>NUCLEOTIDE SEQUENCE</scope>
    <source>
        <strain evidence="2">Expedition CK06-06</strain>
    </source>
</reference>
<keyword evidence="1" id="KW-0812">Transmembrane</keyword>
<dbReference type="EMBL" id="BART01035386">
    <property type="protein sequence ID" value="GAH13954.1"/>
    <property type="molecule type" value="Genomic_DNA"/>
</dbReference>
<dbReference type="AlphaFoldDB" id="X1EA04"/>
<feature type="non-terminal residue" evidence="2">
    <location>
        <position position="1"/>
    </location>
</feature>
<keyword evidence="1" id="KW-1133">Transmembrane helix</keyword>
<gene>
    <name evidence="2" type="ORF">S01H4_60128</name>
</gene>
<feature type="transmembrane region" description="Helical" evidence="1">
    <location>
        <begin position="57"/>
        <end position="81"/>
    </location>
</feature>
<evidence type="ECO:0000313" key="2">
    <source>
        <dbReference type="EMBL" id="GAH13954.1"/>
    </source>
</evidence>